<keyword evidence="11" id="KW-1185">Reference proteome</keyword>
<comment type="function">
    <text evidence="8">Ferredoxins are iron-sulfur proteins that transfer electrons in a wide variety of metabolic reactions.</text>
</comment>
<dbReference type="InterPro" id="IPR001080">
    <property type="entry name" value="3Fe4S_ferredoxin"/>
</dbReference>
<evidence type="ECO:0000256" key="3">
    <source>
        <dbReference type="ARBA" id="ARBA00022723"/>
    </source>
</evidence>
<keyword evidence="4 8" id="KW-0249">Electron transport</keyword>
<evidence type="ECO:0000256" key="2">
    <source>
        <dbReference type="ARBA" id="ARBA00022448"/>
    </source>
</evidence>
<comment type="caution">
    <text evidence="10">The sequence shown here is derived from an EMBL/GenBank/DDBJ whole genome shotgun (WGS) entry which is preliminary data.</text>
</comment>
<dbReference type="Gene3D" id="3.30.70.20">
    <property type="match status" value="1"/>
</dbReference>
<keyword evidence="3 8" id="KW-0479">Metal-binding</keyword>
<evidence type="ECO:0000256" key="7">
    <source>
        <dbReference type="ARBA" id="ARBA00023291"/>
    </source>
</evidence>
<dbReference type="Pfam" id="PF13459">
    <property type="entry name" value="Fer4_15"/>
    <property type="match status" value="1"/>
</dbReference>
<reference evidence="10" key="2">
    <citation type="submission" date="2020-09" db="EMBL/GenBank/DDBJ databases">
        <authorList>
            <person name="Sun Q."/>
            <person name="Ohkuma M."/>
        </authorList>
    </citation>
    <scope>NUCLEOTIDE SEQUENCE</scope>
    <source>
        <strain evidence="10">JCM 4790</strain>
    </source>
</reference>
<proteinExistence type="predicted"/>
<keyword evidence="5 8" id="KW-0408">Iron</keyword>
<dbReference type="PANTHER" id="PTHR36923:SF3">
    <property type="entry name" value="FERREDOXIN"/>
    <property type="match status" value="1"/>
</dbReference>
<evidence type="ECO:0000313" key="11">
    <source>
        <dbReference type="Proteomes" id="UP000619244"/>
    </source>
</evidence>
<dbReference type="GO" id="GO:0009055">
    <property type="term" value="F:electron transfer activity"/>
    <property type="evidence" value="ECO:0007669"/>
    <property type="project" value="UniProtKB-UniRule"/>
</dbReference>
<dbReference type="GO" id="GO:0005506">
    <property type="term" value="F:iron ion binding"/>
    <property type="evidence" value="ECO:0007669"/>
    <property type="project" value="UniProtKB-UniRule"/>
</dbReference>
<dbReference type="PROSITE" id="PS51379">
    <property type="entry name" value="4FE4S_FER_2"/>
    <property type="match status" value="1"/>
</dbReference>
<evidence type="ECO:0000256" key="4">
    <source>
        <dbReference type="ARBA" id="ARBA00022982"/>
    </source>
</evidence>
<comment type="cofactor">
    <cofactor evidence="1">
        <name>[3Fe-4S] cluster</name>
        <dbReference type="ChEBI" id="CHEBI:21137"/>
    </cofactor>
</comment>
<protein>
    <recommendedName>
        <fullName evidence="8">Ferredoxin</fullName>
    </recommendedName>
</protein>
<name>A0A918NR88_9ACTN</name>
<evidence type="ECO:0000256" key="1">
    <source>
        <dbReference type="ARBA" id="ARBA00001927"/>
    </source>
</evidence>
<dbReference type="Proteomes" id="UP000619244">
    <property type="component" value="Unassembled WGS sequence"/>
</dbReference>
<evidence type="ECO:0000259" key="9">
    <source>
        <dbReference type="PROSITE" id="PS51379"/>
    </source>
</evidence>
<dbReference type="EMBL" id="BMVU01000027">
    <property type="protein sequence ID" value="GGX89930.1"/>
    <property type="molecule type" value="Genomic_DNA"/>
</dbReference>
<dbReference type="GO" id="GO:0051538">
    <property type="term" value="F:3 iron, 4 sulfur cluster binding"/>
    <property type="evidence" value="ECO:0007669"/>
    <property type="project" value="UniProtKB-KW"/>
</dbReference>
<accession>A0A918NR88</accession>
<keyword evidence="6 8" id="KW-0411">Iron-sulfur</keyword>
<reference evidence="10" key="1">
    <citation type="journal article" date="2014" name="Int. J. Syst. Evol. Microbiol.">
        <title>Complete genome sequence of Corynebacterium casei LMG S-19264T (=DSM 44701T), isolated from a smear-ripened cheese.</title>
        <authorList>
            <consortium name="US DOE Joint Genome Institute (JGI-PGF)"/>
            <person name="Walter F."/>
            <person name="Albersmeier A."/>
            <person name="Kalinowski J."/>
            <person name="Ruckert C."/>
        </authorList>
    </citation>
    <scope>NUCLEOTIDE SEQUENCE</scope>
    <source>
        <strain evidence="10">JCM 4790</strain>
    </source>
</reference>
<dbReference type="InterPro" id="IPR017896">
    <property type="entry name" value="4Fe4S_Fe-S-bd"/>
</dbReference>
<dbReference type="AlphaFoldDB" id="A0A918NR88"/>
<evidence type="ECO:0000256" key="8">
    <source>
        <dbReference type="RuleBase" id="RU368020"/>
    </source>
</evidence>
<gene>
    <name evidence="10" type="ORF">GCM10010358_49890</name>
</gene>
<evidence type="ECO:0000256" key="6">
    <source>
        <dbReference type="ARBA" id="ARBA00023014"/>
    </source>
</evidence>
<dbReference type="InterPro" id="IPR051269">
    <property type="entry name" value="Fe-S_cluster_ET"/>
</dbReference>
<dbReference type="RefSeq" id="WP_190192533.1">
    <property type="nucleotide sequence ID" value="NZ_BMVU01000027.1"/>
</dbReference>
<keyword evidence="2 8" id="KW-0813">Transport</keyword>
<sequence>MEIEVDRDKCVGAGQCVLNAPDVFDQGEDDGIVELLDARPPRPLWTAAQEAAAACPAAVISLKED</sequence>
<evidence type="ECO:0000256" key="5">
    <source>
        <dbReference type="ARBA" id="ARBA00023004"/>
    </source>
</evidence>
<dbReference type="PRINTS" id="PR00352">
    <property type="entry name" value="3FE4SFRDOXIN"/>
</dbReference>
<evidence type="ECO:0000313" key="10">
    <source>
        <dbReference type="EMBL" id="GGX89930.1"/>
    </source>
</evidence>
<organism evidence="10 11">
    <name type="scientific">Streptomyces minutiscleroticus</name>
    <dbReference type="NCBI Taxonomy" id="68238"/>
    <lineage>
        <taxon>Bacteria</taxon>
        <taxon>Bacillati</taxon>
        <taxon>Actinomycetota</taxon>
        <taxon>Actinomycetes</taxon>
        <taxon>Kitasatosporales</taxon>
        <taxon>Streptomycetaceae</taxon>
        <taxon>Streptomyces</taxon>
    </lineage>
</organism>
<keyword evidence="7" id="KW-0003">3Fe-4S</keyword>
<dbReference type="SUPFAM" id="SSF54862">
    <property type="entry name" value="4Fe-4S ferredoxins"/>
    <property type="match status" value="1"/>
</dbReference>
<dbReference type="PANTHER" id="PTHR36923">
    <property type="entry name" value="FERREDOXIN"/>
    <property type="match status" value="1"/>
</dbReference>
<feature type="domain" description="4Fe-4S ferredoxin-type" evidence="9">
    <location>
        <begin position="1"/>
        <end position="29"/>
    </location>
</feature>